<dbReference type="EMBL" id="CM047737">
    <property type="protein sequence ID" value="KAJ0048238.1"/>
    <property type="molecule type" value="Genomic_DNA"/>
</dbReference>
<name>A0ACC0ZAL8_9ROSI</name>
<comment type="caution">
    <text evidence="1">The sequence shown here is derived from an EMBL/GenBank/DDBJ whole genome shotgun (WGS) entry which is preliminary data.</text>
</comment>
<evidence type="ECO:0000313" key="2">
    <source>
        <dbReference type="Proteomes" id="UP001163603"/>
    </source>
</evidence>
<accession>A0ACC0ZAL8</accession>
<organism evidence="1 2">
    <name type="scientific">Pistacia integerrima</name>
    <dbReference type="NCBI Taxonomy" id="434235"/>
    <lineage>
        <taxon>Eukaryota</taxon>
        <taxon>Viridiplantae</taxon>
        <taxon>Streptophyta</taxon>
        <taxon>Embryophyta</taxon>
        <taxon>Tracheophyta</taxon>
        <taxon>Spermatophyta</taxon>
        <taxon>Magnoliopsida</taxon>
        <taxon>eudicotyledons</taxon>
        <taxon>Gunneridae</taxon>
        <taxon>Pentapetalae</taxon>
        <taxon>rosids</taxon>
        <taxon>malvids</taxon>
        <taxon>Sapindales</taxon>
        <taxon>Anacardiaceae</taxon>
        <taxon>Pistacia</taxon>
    </lineage>
</organism>
<proteinExistence type="predicted"/>
<evidence type="ECO:0000313" key="1">
    <source>
        <dbReference type="EMBL" id="KAJ0048238.1"/>
    </source>
</evidence>
<dbReference type="Proteomes" id="UP001163603">
    <property type="component" value="Chromosome 2"/>
</dbReference>
<reference evidence="2" key="1">
    <citation type="journal article" date="2023" name="G3 (Bethesda)">
        <title>Genome assembly and association tests identify interacting loci associated with vigor, precocity, and sex in interspecific pistachio rootstocks.</title>
        <authorList>
            <person name="Palmer W."/>
            <person name="Jacygrad E."/>
            <person name="Sagayaradj S."/>
            <person name="Cavanaugh K."/>
            <person name="Han R."/>
            <person name="Bertier L."/>
            <person name="Beede B."/>
            <person name="Kafkas S."/>
            <person name="Golino D."/>
            <person name="Preece J."/>
            <person name="Michelmore R."/>
        </authorList>
    </citation>
    <scope>NUCLEOTIDE SEQUENCE [LARGE SCALE GENOMIC DNA]</scope>
</reference>
<gene>
    <name evidence="1" type="ORF">Pint_16599</name>
</gene>
<sequence length="153" mass="17549">MYFWTTANYFEPCYSRDRIVQAKLIMILTIIDDAYGTLEELQSFTDALERWDTHATGDLPDYMKTLYSVILNLFGELNNYVSEEGRSYSVSITRDKLKEYVRACLVEAKWLNEGFVPSFNQRLSNAIITAGPAFILAASFLGMGARNCRDQRI</sequence>
<protein>
    <submittedName>
        <fullName evidence="1">Uncharacterized protein</fullName>
    </submittedName>
</protein>
<keyword evidence="2" id="KW-1185">Reference proteome</keyword>